<feature type="compositionally biased region" description="Low complexity" evidence="20">
    <location>
        <begin position="413"/>
        <end position="422"/>
    </location>
</feature>
<dbReference type="GO" id="GO:0016263">
    <property type="term" value="F:glycoprotein-N-acetylgalactosamine 3-beta-galactosyltransferase activity"/>
    <property type="evidence" value="ECO:0000318"/>
    <property type="project" value="GO_Central"/>
</dbReference>
<keyword evidence="13 21" id="KW-1133">Transmembrane helix</keyword>
<evidence type="ECO:0000256" key="19">
    <source>
        <dbReference type="ARBA" id="ARBA00059245"/>
    </source>
</evidence>
<evidence type="ECO:0000256" key="18">
    <source>
        <dbReference type="ARBA" id="ARBA00040898"/>
    </source>
</evidence>
<dbReference type="STRING" id="6412.T1EEM8"/>
<keyword evidence="8" id="KW-0808">Transferase</keyword>
<dbReference type="FunCoup" id="T1EEM8">
    <property type="interactions" value="243"/>
</dbReference>
<evidence type="ECO:0000256" key="17">
    <source>
        <dbReference type="ARBA" id="ARBA00023211"/>
    </source>
</evidence>
<accession>T1EEM8</accession>
<reference evidence="24" key="3">
    <citation type="submission" date="2015-06" db="UniProtKB">
        <authorList>
            <consortium name="EnsemblMetazoa"/>
        </authorList>
    </citation>
    <scope>IDENTIFICATION</scope>
</reference>
<feature type="compositionally biased region" description="Polar residues" evidence="20">
    <location>
        <begin position="375"/>
        <end position="385"/>
    </location>
</feature>
<keyword evidence="12" id="KW-0735">Signal-anchor</keyword>
<name>T1EEM8_HELRO</name>
<dbReference type="InterPro" id="IPR026050">
    <property type="entry name" value="C1GALT1/C1GALT1_chp1"/>
</dbReference>
<dbReference type="HOGENOM" id="CLU_035857_0_0_1"/>
<dbReference type="FunFam" id="3.90.550.50:FF:000017">
    <property type="entry name" value="Glycoprotein-N-acetylgalactosamine 3-beta-galactosyltransferase 1"/>
    <property type="match status" value="1"/>
</dbReference>
<evidence type="ECO:0000256" key="3">
    <source>
        <dbReference type="ARBA" id="ARBA00004922"/>
    </source>
</evidence>
<evidence type="ECO:0000256" key="11">
    <source>
        <dbReference type="ARBA" id="ARBA00022741"/>
    </source>
</evidence>
<gene>
    <name evidence="24" type="primary">20195030</name>
    <name evidence="23" type="ORF">HELRODRAFT_108821</name>
</gene>
<reference evidence="23 25" key="2">
    <citation type="journal article" date="2013" name="Nature">
        <title>Insights into bilaterian evolution from three spiralian genomes.</title>
        <authorList>
            <person name="Simakov O."/>
            <person name="Marletaz F."/>
            <person name="Cho S.J."/>
            <person name="Edsinger-Gonzales E."/>
            <person name="Havlak P."/>
            <person name="Hellsten U."/>
            <person name="Kuo D.H."/>
            <person name="Larsson T."/>
            <person name="Lv J."/>
            <person name="Arendt D."/>
            <person name="Savage R."/>
            <person name="Osoegawa K."/>
            <person name="de Jong P."/>
            <person name="Grimwood J."/>
            <person name="Chapman J.A."/>
            <person name="Shapiro H."/>
            <person name="Aerts A."/>
            <person name="Otillar R.P."/>
            <person name="Terry A.Y."/>
            <person name="Boore J.L."/>
            <person name="Grigoriev I.V."/>
            <person name="Lindberg D.R."/>
            <person name="Seaver E.C."/>
            <person name="Weisblat D.A."/>
            <person name="Putnam N.H."/>
            <person name="Rokhsar D.S."/>
        </authorList>
    </citation>
    <scope>NUCLEOTIDE SEQUENCE</scope>
</reference>
<dbReference type="Gene3D" id="3.90.550.50">
    <property type="match status" value="1"/>
</dbReference>
<keyword evidence="11" id="KW-0547">Nucleotide-binding</keyword>
<protein>
    <recommendedName>
        <fullName evidence="18">Glycoprotein-N-acetylgalactosamine 3-beta-galactosyltransferase 1</fullName>
        <ecNumber evidence="6">2.4.1.122</ecNumber>
    </recommendedName>
</protein>
<keyword evidence="16" id="KW-0325">Glycoprotein</keyword>
<keyword evidence="17" id="KW-0464">Manganese</keyword>
<reference evidence="25" key="1">
    <citation type="submission" date="2012-12" db="EMBL/GenBank/DDBJ databases">
        <authorList>
            <person name="Hellsten U."/>
            <person name="Grimwood J."/>
            <person name="Chapman J.A."/>
            <person name="Shapiro H."/>
            <person name="Aerts A."/>
            <person name="Otillar R.P."/>
            <person name="Terry A.Y."/>
            <person name="Boore J.L."/>
            <person name="Simakov O."/>
            <person name="Marletaz F."/>
            <person name="Cho S.-J."/>
            <person name="Edsinger-Gonzales E."/>
            <person name="Havlak P."/>
            <person name="Kuo D.-H."/>
            <person name="Larsson T."/>
            <person name="Lv J."/>
            <person name="Arendt D."/>
            <person name="Savage R."/>
            <person name="Osoegawa K."/>
            <person name="de Jong P."/>
            <person name="Lindberg D.R."/>
            <person name="Seaver E.C."/>
            <person name="Weisblat D.A."/>
            <person name="Putnam N.H."/>
            <person name="Grigoriev I.V."/>
            <person name="Rokhsar D.S."/>
        </authorList>
    </citation>
    <scope>NUCLEOTIDE SEQUENCE</scope>
</reference>
<dbReference type="GO" id="GO:0016020">
    <property type="term" value="C:membrane"/>
    <property type="evidence" value="ECO:0007669"/>
    <property type="project" value="UniProtKB-SubCell"/>
</dbReference>
<evidence type="ECO:0000256" key="9">
    <source>
        <dbReference type="ARBA" id="ARBA00022692"/>
    </source>
</evidence>
<evidence type="ECO:0000256" key="2">
    <source>
        <dbReference type="ARBA" id="ARBA00004606"/>
    </source>
</evidence>
<evidence type="ECO:0000256" key="16">
    <source>
        <dbReference type="ARBA" id="ARBA00023180"/>
    </source>
</evidence>
<evidence type="ECO:0000256" key="1">
    <source>
        <dbReference type="ARBA" id="ARBA00001936"/>
    </source>
</evidence>
<dbReference type="InterPro" id="IPR003378">
    <property type="entry name" value="Fringe-like_glycosylTrfase"/>
</dbReference>
<evidence type="ECO:0000256" key="21">
    <source>
        <dbReference type="SAM" id="Phobius"/>
    </source>
</evidence>
<organism evidence="24 25">
    <name type="scientific">Helobdella robusta</name>
    <name type="common">Californian leech</name>
    <dbReference type="NCBI Taxonomy" id="6412"/>
    <lineage>
        <taxon>Eukaryota</taxon>
        <taxon>Metazoa</taxon>
        <taxon>Spiralia</taxon>
        <taxon>Lophotrochozoa</taxon>
        <taxon>Annelida</taxon>
        <taxon>Clitellata</taxon>
        <taxon>Hirudinea</taxon>
        <taxon>Rhynchobdellida</taxon>
        <taxon>Glossiphoniidae</taxon>
        <taxon>Helobdella</taxon>
    </lineage>
</organism>
<comment type="cofactor">
    <cofactor evidence="1">
        <name>Mn(2+)</name>
        <dbReference type="ChEBI" id="CHEBI:29035"/>
    </cofactor>
</comment>
<keyword evidence="9 21" id="KW-0812">Transmembrane</keyword>
<comment type="subunit">
    <text evidence="5">Homodimer; disulfide-linked.</text>
</comment>
<dbReference type="PANTHER" id="PTHR23033">
    <property type="entry name" value="BETA1,3-GALACTOSYLTRANSFERASE"/>
    <property type="match status" value="1"/>
</dbReference>
<dbReference type="OMA" id="FLAMSCM"/>
<dbReference type="AlphaFoldDB" id="T1EEM8"/>
<evidence type="ECO:0000256" key="20">
    <source>
        <dbReference type="SAM" id="MobiDB-lite"/>
    </source>
</evidence>
<dbReference type="EMBL" id="AMQM01002446">
    <property type="status" value="NOT_ANNOTATED_CDS"/>
    <property type="molecule type" value="Genomic_DNA"/>
</dbReference>
<evidence type="ECO:0000313" key="25">
    <source>
        <dbReference type="Proteomes" id="UP000015101"/>
    </source>
</evidence>
<evidence type="ECO:0000256" key="12">
    <source>
        <dbReference type="ARBA" id="ARBA00022968"/>
    </source>
</evidence>
<feature type="domain" description="Fringe-like glycosyltransferase" evidence="22">
    <location>
        <begin position="104"/>
        <end position="268"/>
    </location>
</feature>
<evidence type="ECO:0000256" key="13">
    <source>
        <dbReference type="ARBA" id="ARBA00022989"/>
    </source>
</evidence>
<evidence type="ECO:0000256" key="15">
    <source>
        <dbReference type="ARBA" id="ARBA00023157"/>
    </source>
</evidence>
<dbReference type="UniPathway" id="UPA00378"/>
<dbReference type="EMBL" id="KB095812">
    <property type="protein sequence ID" value="ESO11535.1"/>
    <property type="molecule type" value="Genomic_DNA"/>
</dbReference>
<evidence type="ECO:0000313" key="24">
    <source>
        <dbReference type="EnsemblMetazoa" id="HelroP108821"/>
    </source>
</evidence>
<feature type="compositionally biased region" description="Acidic residues" evidence="20">
    <location>
        <begin position="398"/>
        <end position="412"/>
    </location>
</feature>
<evidence type="ECO:0000256" key="10">
    <source>
        <dbReference type="ARBA" id="ARBA00022723"/>
    </source>
</evidence>
<evidence type="ECO:0000256" key="5">
    <source>
        <dbReference type="ARBA" id="ARBA00011748"/>
    </source>
</evidence>
<feature type="region of interest" description="Disordered" evidence="20">
    <location>
        <begin position="375"/>
        <end position="446"/>
    </location>
</feature>
<dbReference type="InParanoid" id="T1EEM8"/>
<dbReference type="KEGG" id="hro:HELRODRAFT_108821"/>
<comment type="function">
    <text evidence="19">Glycosyltransferase that generates the core 1 O-glycan Gal-beta1-3GalNAc-alpha1-Ser/Thr (T antigen), which is a precursor for many extended O-glycans in glycoproteins.</text>
</comment>
<keyword evidence="25" id="KW-1185">Reference proteome</keyword>
<comment type="pathway">
    <text evidence="3">Protein modification; protein glycosylation.</text>
</comment>
<dbReference type="EC" id="2.4.1.122" evidence="6"/>
<feature type="compositionally biased region" description="Basic residues" evidence="20">
    <location>
        <begin position="423"/>
        <end position="432"/>
    </location>
</feature>
<keyword evidence="7" id="KW-0328">Glycosyltransferase</keyword>
<evidence type="ECO:0000259" key="22">
    <source>
        <dbReference type="Pfam" id="PF02434"/>
    </source>
</evidence>
<evidence type="ECO:0000256" key="4">
    <source>
        <dbReference type="ARBA" id="ARBA00006462"/>
    </source>
</evidence>
<sequence length="446" mass="50578">MSKNTSRIMFDLKRKILILIFCGSIIIFIYQIALKYQLNLRSNSWYTGYYYQNSQDNDHQHYYGHRHDHGVSGGKGGVVKFEDGSHHSHDDTSVADKLKEKIKVLCWVMTSPDNHATKAVHILATWGKRCNKILFSTESNKDPNGLPLLVINTTSGRDHLTAKTMQTFDYLYRHHLNEFDWFLKADDDTYVVVENLRYFLSSQDPTEAIYFGHHFHMYMKQGYFSGGAGYTLSRAALKRFGERSSYVCKDDRGAEDVEIGLCMQSVGVATGDSRDALGRSRFHCFNPETHIQGSFPDWYYAYDKYGSKKGIETMSDYSISFHYIPVDQIYAFEFFLYHLRPYGIMSGLQELNIGPQKPSLQKTTVSNSVPKMDTVTSSSYGTSTLPPDLINAMGGGGDLEEDEYDKDEDGADEATTTTTMKMKLMRRRKRKTTNSAADGGGGGFQS</sequence>
<dbReference type="OrthoDB" id="414175at2759"/>
<dbReference type="Pfam" id="PF02434">
    <property type="entry name" value="Fringe"/>
    <property type="match status" value="1"/>
</dbReference>
<dbReference type="RefSeq" id="XP_009010023.1">
    <property type="nucleotide sequence ID" value="XM_009011775.1"/>
</dbReference>
<dbReference type="eggNOG" id="KOG2246">
    <property type="taxonomic scope" value="Eukaryota"/>
</dbReference>
<comment type="subcellular location">
    <subcellularLocation>
        <location evidence="2">Membrane</location>
        <topology evidence="2">Single-pass type II membrane protein</topology>
    </subcellularLocation>
</comment>
<dbReference type="GeneID" id="20195030"/>
<keyword evidence="14 21" id="KW-0472">Membrane</keyword>
<proteinExistence type="inferred from homology"/>
<feature type="transmembrane region" description="Helical" evidence="21">
    <location>
        <begin position="16"/>
        <end position="34"/>
    </location>
</feature>
<comment type="similarity">
    <text evidence="4">Belongs to the glycosyltransferase 31 family. Beta3-Gal-T subfamily.</text>
</comment>
<dbReference type="CTD" id="20195030"/>
<evidence type="ECO:0000256" key="14">
    <source>
        <dbReference type="ARBA" id="ARBA00023136"/>
    </source>
</evidence>
<evidence type="ECO:0000256" key="8">
    <source>
        <dbReference type="ARBA" id="ARBA00022679"/>
    </source>
</evidence>
<dbReference type="Proteomes" id="UP000015101">
    <property type="component" value="Unassembled WGS sequence"/>
</dbReference>
<dbReference type="PANTHER" id="PTHR23033:SF14">
    <property type="entry name" value="GLYCOPROTEIN-N-ACETYLGALACTOSAMINE 3-BETA-GALACTOSYLTRANSFERASE 1-RELATED"/>
    <property type="match status" value="1"/>
</dbReference>
<dbReference type="GO" id="GO:0000166">
    <property type="term" value="F:nucleotide binding"/>
    <property type="evidence" value="ECO:0007669"/>
    <property type="project" value="UniProtKB-KW"/>
</dbReference>
<evidence type="ECO:0000313" key="23">
    <source>
        <dbReference type="EMBL" id="ESO11535.1"/>
    </source>
</evidence>
<keyword evidence="15" id="KW-1015">Disulfide bond</keyword>
<dbReference type="GO" id="GO:0030145">
    <property type="term" value="F:manganese ion binding"/>
    <property type="evidence" value="ECO:0007669"/>
    <property type="project" value="UniProtKB-ARBA"/>
</dbReference>
<dbReference type="EnsemblMetazoa" id="HelroT108821">
    <property type="protein sequence ID" value="HelroP108821"/>
    <property type="gene ID" value="HelroG108821"/>
</dbReference>
<evidence type="ECO:0000256" key="6">
    <source>
        <dbReference type="ARBA" id="ARBA00012557"/>
    </source>
</evidence>
<evidence type="ECO:0000256" key="7">
    <source>
        <dbReference type="ARBA" id="ARBA00022676"/>
    </source>
</evidence>
<keyword evidence="10" id="KW-0479">Metal-binding</keyword>